<dbReference type="InterPro" id="IPR002792">
    <property type="entry name" value="TRAM_dom"/>
</dbReference>
<sequence>MKTLKTTILKLDDRGYGIAQSENRETLIVPYSLPGEKVEIEKVQDRWCVKKIEEVSSERIAPPCPYYETCGGCVLQHMSSSAYADYKMKRLSQAMERHGVLRSSMDPLVILEPHLRRRAIFHALKTASETLIGYYQVGSHHLVDIANCLLLRPEINDLVVPLKRLLGNILKPKEKADIFLTFTKTGIDFLLKVKGNEPLDLLSIEALKTFAYEHSLARISFENDQEGWPIIALKTPQIQFGFSMVEVSADGFLQTSTEADQLLTSLVLEGLPDESGKVADLFCGRGTFTLPLSETRKVDAYEMDGKALKALTQAVKTQQLPIQTYARNLFSDPLTPEHLDSYQSVVLNPPRQGAAAQAKMLALSKVSHVVMISCNPDTFARDVSFLQKGGFRLEKLTPVDQFLWSPHVEIVAHLRR</sequence>
<feature type="domain" description="TRAM" evidence="7">
    <location>
        <begin position="1"/>
        <end position="56"/>
    </location>
</feature>
<dbReference type="AlphaFoldDB" id="A0A8J7PWC1"/>
<evidence type="ECO:0000313" key="9">
    <source>
        <dbReference type="Proteomes" id="UP000664414"/>
    </source>
</evidence>
<comment type="similarity">
    <text evidence="6">Belongs to the class I-like SAM-binding methyltransferase superfamily. RNA M5U methyltransferase family.</text>
</comment>
<evidence type="ECO:0000259" key="7">
    <source>
        <dbReference type="PROSITE" id="PS50926"/>
    </source>
</evidence>
<feature type="binding site" evidence="6">
    <location>
        <position position="254"/>
    </location>
    <ligand>
        <name>S-adenosyl-L-methionine</name>
        <dbReference type="ChEBI" id="CHEBI:59789"/>
    </ligand>
</feature>
<gene>
    <name evidence="8" type="ORF">J0H12_00580</name>
</gene>
<dbReference type="Gene3D" id="2.40.50.1070">
    <property type="match status" value="1"/>
</dbReference>
<dbReference type="Gene3D" id="3.40.50.150">
    <property type="entry name" value="Vaccinia Virus protein VP39"/>
    <property type="match status" value="1"/>
</dbReference>
<dbReference type="InterPro" id="IPR010280">
    <property type="entry name" value="U5_MeTrfase_fam"/>
</dbReference>
<reference evidence="8" key="1">
    <citation type="submission" date="2021-02" db="EMBL/GenBank/DDBJ databases">
        <title>Thiocyanate and organic carbon inputs drive convergent selection for specific autotrophic Afipia and Thiobacillus strains within complex microbiomes.</title>
        <authorList>
            <person name="Huddy R.J."/>
            <person name="Sachdeva R."/>
            <person name="Kadzinga F."/>
            <person name="Kantor R.S."/>
            <person name="Harrison S.T.L."/>
            <person name="Banfield J.F."/>
        </authorList>
    </citation>
    <scope>NUCLEOTIDE SEQUENCE</scope>
    <source>
        <strain evidence="8">SCN18_10_11_15_R4_P_38_20</strain>
    </source>
</reference>
<dbReference type="Gene3D" id="2.40.50.140">
    <property type="entry name" value="Nucleic acid-binding proteins"/>
    <property type="match status" value="1"/>
</dbReference>
<evidence type="ECO:0000256" key="1">
    <source>
        <dbReference type="ARBA" id="ARBA00022485"/>
    </source>
</evidence>
<evidence type="ECO:0000313" key="8">
    <source>
        <dbReference type="EMBL" id="MBN9412408.1"/>
    </source>
</evidence>
<organism evidence="8 9">
    <name type="scientific">Candidatus Paracaedimonas acanthamoebae</name>
    <dbReference type="NCBI Taxonomy" id="244581"/>
    <lineage>
        <taxon>Bacteria</taxon>
        <taxon>Pseudomonadati</taxon>
        <taxon>Pseudomonadota</taxon>
        <taxon>Alphaproteobacteria</taxon>
        <taxon>Holosporales</taxon>
        <taxon>Caedimonadaceae</taxon>
        <taxon>Candidatus Paracaedimonas</taxon>
    </lineage>
</organism>
<dbReference type="Pfam" id="PF05958">
    <property type="entry name" value="tRNA_U5-meth_tr"/>
    <property type="match status" value="1"/>
</dbReference>
<dbReference type="PROSITE" id="PS50926">
    <property type="entry name" value="TRAM"/>
    <property type="match status" value="1"/>
</dbReference>
<proteinExistence type="inferred from homology"/>
<dbReference type="GO" id="GO:0070041">
    <property type="term" value="F:rRNA (uridine-C5-)-methyltransferase activity"/>
    <property type="evidence" value="ECO:0007669"/>
    <property type="project" value="TreeGrafter"/>
</dbReference>
<evidence type="ECO:0000256" key="4">
    <source>
        <dbReference type="ARBA" id="ARBA00022691"/>
    </source>
</evidence>
<dbReference type="InterPro" id="IPR012340">
    <property type="entry name" value="NA-bd_OB-fold"/>
</dbReference>
<dbReference type="Proteomes" id="UP000664414">
    <property type="component" value="Unassembled WGS sequence"/>
</dbReference>
<feature type="active site" description="Nucleophile" evidence="6">
    <location>
        <position position="374"/>
    </location>
</feature>
<evidence type="ECO:0000256" key="6">
    <source>
        <dbReference type="PROSITE-ProRule" id="PRU01024"/>
    </source>
</evidence>
<protein>
    <submittedName>
        <fullName evidence="8">Class I SAM-dependent RNA methyltransferase</fullName>
    </submittedName>
</protein>
<evidence type="ECO:0000256" key="2">
    <source>
        <dbReference type="ARBA" id="ARBA00022603"/>
    </source>
</evidence>
<dbReference type="PANTHER" id="PTHR11061">
    <property type="entry name" value="RNA M5U METHYLTRANSFERASE"/>
    <property type="match status" value="1"/>
</dbReference>
<feature type="binding site" evidence="6">
    <location>
        <position position="348"/>
    </location>
    <ligand>
        <name>S-adenosyl-L-methionine</name>
        <dbReference type="ChEBI" id="CHEBI:59789"/>
    </ligand>
</feature>
<dbReference type="GO" id="GO:0070475">
    <property type="term" value="P:rRNA base methylation"/>
    <property type="evidence" value="ECO:0007669"/>
    <property type="project" value="TreeGrafter"/>
</dbReference>
<evidence type="ECO:0000256" key="3">
    <source>
        <dbReference type="ARBA" id="ARBA00022679"/>
    </source>
</evidence>
<keyword evidence="1" id="KW-0479">Metal-binding</keyword>
<dbReference type="SUPFAM" id="SSF53335">
    <property type="entry name" value="S-adenosyl-L-methionine-dependent methyltransferases"/>
    <property type="match status" value="1"/>
</dbReference>
<evidence type="ECO:0000256" key="5">
    <source>
        <dbReference type="ARBA" id="ARBA00023014"/>
    </source>
</evidence>
<dbReference type="PROSITE" id="PS51687">
    <property type="entry name" value="SAM_MT_RNA_M5U"/>
    <property type="match status" value="1"/>
</dbReference>
<dbReference type="InterPro" id="IPR029063">
    <property type="entry name" value="SAM-dependent_MTases_sf"/>
</dbReference>
<name>A0A8J7PWC1_9PROT</name>
<keyword evidence="3 6" id="KW-0808">Transferase</keyword>
<feature type="binding site" evidence="6">
    <location>
        <position position="282"/>
    </location>
    <ligand>
        <name>S-adenosyl-L-methionine</name>
        <dbReference type="ChEBI" id="CHEBI:59789"/>
    </ligand>
</feature>
<accession>A0A8J7PWC1</accession>
<comment type="caution">
    <text evidence="8">The sequence shown here is derived from an EMBL/GenBank/DDBJ whole genome shotgun (WGS) entry which is preliminary data.</text>
</comment>
<dbReference type="EMBL" id="JAFKGL010000010">
    <property type="protein sequence ID" value="MBN9412408.1"/>
    <property type="molecule type" value="Genomic_DNA"/>
</dbReference>
<keyword evidence="1" id="KW-0408">Iron</keyword>
<dbReference type="GO" id="GO:0051539">
    <property type="term" value="F:4 iron, 4 sulfur cluster binding"/>
    <property type="evidence" value="ECO:0007669"/>
    <property type="project" value="UniProtKB-KW"/>
</dbReference>
<keyword evidence="5" id="KW-0411">Iron-sulfur</keyword>
<dbReference type="PANTHER" id="PTHR11061:SF49">
    <property type="entry name" value="23S RRNA (URACIL(1939)-C(5))-METHYLTRANSFERASE RLMD"/>
    <property type="match status" value="1"/>
</dbReference>
<keyword evidence="1" id="KW-0004">4Fe-4S</keyword>
<keyword evidence="4 6" id="KW-0949">S-adenosyl-L-methionine</keyword>
<keyword evidence="2 6" id="KW-0489">Methyltransferase</keyword>
<feature type="binding site" evidence="6">
    <location>
        <position position="302"/>
    </location>
    <ligand>
        <name>S-adenosyl-L-methionine</name>
        <dbReference type="ChEBI" id="CHEBI:59789"/>
    </ligand>
</feature>